<comment type="caution">
    <text evidence="15">The sequence shown here is derived from an EMBL/GenBank/DDBJ whole genome shotgun (WGS) entry which is preliminary data.</text>
</comment>
<proteinExistence type="inferred from homology"/>
<dbReference type="SUPFAM" id="SSF53335">
    <property type="entry name" value="S-adenosyl-L-methionine-dependent methyltransferases"/>
    <property type="match status" value="1"/>
</dbReference>
<dbReference type="Gene3D" id="3.40.50.150">
    <property type="entry name" value="Vaccinia Virus protein VP39"/>
    <property type="match status" value="1"/>
</dbReference>
<keyword evidence="9" id="KW-0694">RNA-binding</keyword>
<evidence type="ECO:0000313" key="16">
    <source>
        <dbReference type="Proteomes" id="UP001527925"/>
    </source>
</evidence>
<feature type="compositionally biased region" description="Basic and acidic residues" evidence="13">
    <location>
        <begin position="372"/>
        <end position="399"/>
    </location>
</feature>
<evidence type="ECO:0000256" key="4">
    <source>
        <dbReference type="ARBA" id="ARBA00022603"/>
    </source>
</evidence>
<evidence type="ECO:0000256" key="12">
    <source>
        <dbReference type="ARBA" id="ARBA00048418"/>
    </source>
</evidence>
<dbReference type="InterPro" id="IPR013217">
    <property type="entry name" value="Methyltransf_12"/>
</dbReference>
<evidence type="ECO:0000256" key="3">
    <source>
        <dbReference type="ARBA" id="ARBA00021330"/>
    </source>
</evidence>
<evidence type="ECO:0000256" key="7">
    <source>
        <dbReference type="ARBA" id="ARBA00022723"/>
    </source>
</evidence>
<keyword evidence="8" id="KW-0460">Magnesium</keyword>
<evidence type="ECO:0000256" key="8">
    <source>
        <dbReference type="ARBA" id="ARBA00022842"/>
    </source>
</evidence>
<accession>A0ABR4NKN1</accession>
<keyword evidence="4" id="KW-0489">Methyltransferase</keyword>
<evidence type="ECO:0000256" key="13">
    <source>
        <dbReference type="SAM" id="MobiDB-lite"/>
    </source>
</evidence>
<evidence type="ECO:0000256" key="5">
    <source>
        <dbReference type="ARBA" id="ARBA00022679"/>
    </source>
</evidence>
<evidence type="ECO:0000256" key="6">
    <source>
        <dbReference type="ARBA" id="ARBA00022691"/>
    </source>
</evidence>
<dbReference type="PANTHER" id="PTHR21404:SF3">
    <property type="entry name" value="SMALL RNA 2'-O-METHYLTRANSFERASE"/>
    <property type="match status" value="1"/>
</dbReference>
<feature type="region of interest" description="Disordered" evidence="13">
    <location>
        <begin position="372"/>
        <end position="446"/>
    </location>
</feature>
<gene>
    <name evidence="15" type="ORF">HK105_200148</name>
</gene>
<comment type="cofactor">
    <cofactor evidence="1">
        <name>Mg(2+)</name>
        <dbReference type="ChEBI" id="CHEBI:18420"/>
    </cofactor>
</comment>
<evidence type="ECO:0000313" key="15">
    <source>
        <dbReference type="EMBL" id="KAL2920082.1"/>
    </source>
</evidence>
<protein>
    <recommendedName>
        <fullName evidence="3">Small RNA 2'-O-methyltransferase</fullName>
        <ecNumber evidence="11">2.1.1.386</ecNumber>
    </recommendedName>
</protein>
<evidence type="ECO:0000256" key="10">
    <source>
        <dbReference type="ARBA" id="ARBA00023158"/>
    </source>
</evidence>
<comment type="similarity">
    <text evidence="2">Belongs to the methyltransferase superfamily. HEN1 family.</text>
</comment>
<evidence type="ECO:0000256" key="1">
    <source>
        <dbReference type="ARBA" id="ARBA00001946"/>
    </source>
</evidence>
<name>A0ABR4NKN1_9FUNG</name>
<keyword evidence="5" id="KW-0808">Transferase</keyword>
<keyword evidence="16" id="KW-1185">Reference proteome</keyword>
<dbReference type="EC" id="2.1.1.386" evidence="11"/>
<evidence type="ECO:0000259" key="14">
    <source>
        <dbReference type="Pfam" id="PF08242"/>
    </source>
</evidence>
<organism evidence="15 16">
    <name type="scientific">Polyrhizophydium stewartii</name>
    <dbReference type="NCBI Taxonomy" id="2732419"/>
    <lineage>
        <taxon>Eukaryota</taxon>
        <taxon>Fungi</taxon>
        <taxon>Fungi incertae sedis</taxon>
        <taxon>Chytridiomycota</taxon>
        <taxon>Chytridiomycota incertae sedis</taxon>
        <taxon>Chytridiomycetes</taxon>
        <taxon>Rhizophydiales</taxon>
        <taxon>Rhizophydiales incertae sedis</taxon>
        <taxon>Polyrhizophydium</taxon>
    </lineage>
</organism>
<dbReference type="EMBL" id="JADGIZ020000001">
    <property type="protein sequence ID" value="KAL2920082.1"/>
    <property type="molecule type" value="Genomic_DNA"/>
</dbReference>
<dbReference type="Proteomes" id="UP001527925">
    <property type="component" value="Unassembled WGS sequence"/>
</dbReference>
<dbReference type="Pfam" id="PF08242">
    <property type="entry name" value="Methyltransf_12"/>
    <property type="match status" value="1"/>
</dbReference>
<keyword evidence="7" id="KW-0479">Metal-binding</keyword>
<reference evidence="15 16" key="1">
    <citation type="submission" date="2023-09" db="EMBL/GenBank/DDBJ databases">
        <title>Pangenome analysis of Batrachochytrium dendrobatidis and related Chytrids.</title>
        <authorList>
            <person name="Yacoub M.N."/>
            <person name="Stajich J.E."/>
            <person name="James T.Y."/>
        </authorList>
    </citation>
    <scope>NUCLEOTIDE SEQUENCE [LARGE SCALE GENOMIC DNA]</scope>
    <source>
        <strain evidence="15 16">JEL0888</strain>
    </source>
</reference>
<comment type="catalytic activity">
    <reaction evidence="12">
        <text>small RNA 3'-end nucleotide + S-adenosyl-L-methionine = small RNA 3'-end 2'-O-methylnucleotide + S-adenosyl-L-homocysteine + H(+)</text>
        <dbReference type="Rhea" id="RHEA:37887"/>
        <dbReference type="Rhea" id="RHEA-COMP:10415"/>
        <dbReference type="Rhea" id="RHEA-COMP:10416"/>
        <dbReference type="ChEBI" id="CHEBI:15378"/>
        <dbReference type="ChEBI" id="CHEBI:57856"/>
        <dbReference type="ChEBI" id="CHEBI:59789"/>
        <dbReference type="ChEBI" id="CHEBI:74896"/>
        <dbReference type="ChEBI" id="CHEBI:74898"/>
        <dbReference type="EC" id="2.1.1.386"/>
    </reaction>
</comment>
<keyword evidence="6" id="KW-0949">S-adenosyl-L-methionine</keyword>
<dbReference type="PANTHER" id="PTHR21404">
    <property type="entry name" value="HEN1"/>
    <property type="match status" value="1"/>
</dbReference>
<sequence length="446" mass="49016">MLMRRGRRPRRAGAVHDAADTAQTFDPPLWRQRRSFVLDALRQHGVCDLGCGEGALLQVLLNDTQFGRLAGVDPDRDALADCHAVCQPSPLDFSFLRELPITLDLFQGSLARPDARLVGFDALTCVEVIEHLDPGVLGLFPTVVFGFYAPRVAVVTTPNAEFNVNFPNLGYGTPDAVLRDADHRFEWTRAEFQEWAAMCAGEFGYSVEFHGIGRLPPSDNPAPDTSDTGACTQAAVFTRHDDPASIKMRSDALVGWLDPNEDPYELQLFSTTEFPYFEQDGFSDDVIVAELRHCVEYAVRLAPDKAGSAIPAGTVVPLDHIWDLLQIRQLCKRLPRLVEALESPAAGEYFALTKDPDEVEILFEIAAKEMPDHTHDDVGYTSEETEHASDSDQQTDHSSDGGGSKLKVQSGHGALPAPSARENVPVAPQDNWGTTFEVDTSLENGW</sequence>
<evidence type="ECO:0000256" key="9">
    <source>
        <dbReference type="ARBA" id="ARBA00022884"/>
    </source>
</evidence>
<dbReference type="InterPro" id="IPR026610">
    <property type="entry name" value="Hen1"/>
</dbReference>
<evidence type="ECO:0000256" key="11">
    <source>
        <dbReference type="ARBA" id="ARBA00035025"/>
    </source>
</evidence>
<dbReference type="InterPro" id="IPR029063">
    <property type="entry name" value="SAM-dependent_MTases_sf"/>
</dbReference>
<evidence type="ECO:0000256" key="2">
    <source>
        <dbReference type="ARBA" id="ARBA00009026"/>
    </source>
</evidence>
<feature type="compositionally biased region" description="Polar residues" evidence="13">
    <location>
        <begin position="431"/>
        <end position="446"/>
    </location>
</feature>
<feature type="domain" description="Methyltransferase type 12" evidence="14">
    <location>
        <begin position="48"/>
        <end position="133"/>
    </location>
</feature>
<keyword evidence="10" id="KW-0943">RNA-mediated gene silencing</keyword>